<dbReference type="EMBL" id="JABMKX010000004">
    <property type="protein sequence ID" value="NQX45321.1"/>
    <property type="molecule type" value="Genomic_DNA"/>
</dbReference>
<sequence>MKTPQQVAAELVGRLKREGFIVQRYDSMTTTSIYLKLDYGVANSIRIGDHKGKKQYKYRYNVDIGRKQINRHSTGEGWPRWYYPETELEALVRDVLKERSRIKAKHGPDSYWALMAAKQFENHGSKGFWSSARLV</sequence>
<reference evidence="1 2" key="1">
    <citation type="submission" date="2020-05" db="EMBL/GenBank/DDBJ databases">
        <title>Paenibacillus glebae, sp. nov., Paenibacillus humi sp. nov., Paenibacillus pedi sp. nov., Paenibacillus terrestris sp. nov. and Paenibacillus terricola sp. nov., isolated from a forest top soil sample.</title>
        <authorList>
            <person name="Qi S."/>
            <person name="Carlier A."/>
            <person name="Cnockaert M."/>
            <person name="Vandamme P."/>
        </authorList>
    </citation>
    <scope>NUCLEOTIDE SEQUENCE [LARGE SCALE GENOMIC DNA]</scope>
    <source>
        <strain evidence="1 2">LMG 29502</strain>
    </source>
</reference>
<name>A0ABX2DPG0_9BACL</name>
<dbReference type="RefSeq" id="WP_173130523.1">
    <property type="nucleotide sequence ID" value="NZ_JABMKX010000004.1"/>
</dbReference>
<protein>
    <submittedName>
        <fullName evidence="1">Uncharacterized protein</fullName>
    </submittedName>
</protein>
<comment type="caution">
    <text evidence="1">The sequence shown here is derived from an EMBL/GenBank/DDBJ whole genome shotgun (WGS) entry which is preliminary data.</text>
</comment>
<accession>A0ABX2DPG0</accession>
<dbReference type="Proteomes" id="UP000711047">
    <property type="component" value="Unassembled WGS sequence"/>
</dbReference>
<proteinExistence type="predicted"/>
<keyword evidence="2" id="KW-1185">Reference proteome</keyword>
<organism evidence="1 2">
    <name type="scientific">Paenibacillus tritici</name>
    <dbReference type="NCBI Taxonomy" id="1873425"/>
    <lineage>
        <taxon>Bacteria</taxon>
        <taxon>Bacillati</taxon>
        <taxon>Bacillota</taxon>
        <taxon>Bacilli</taxon>
        <taxon>Bacillales</taxon>
        <taxon>Paenibacillaceae</taxon>
        <taxon>Paenibacillus</taxon>
    </lineage>
</organism>
<gene>
    <name evidence="1" type="ORF">HQN87_08250</name>
</gene>
<evidence type="ECO:0000313" key="2">
    <source>
        <dbReference type="Proteomes" id="UP000711047"/>
    </source>
</evidence>
<evidence type="ECO:0000313" key="1">
    <source>
        <dbReference type="EMBL" id="NQX45321.1"/>
    </source>
</evidence>